<keyword evidence="2" id="KW-0677">Repeat</keyword>
<keyword evidence="7" id="KW-1185">Reference proteome</keyword>
<dbReference type="EnsemblMetazoa" id="CLYHEMT012680.1">
    <property type="protein sequence ID" value="CLYHEMP012680.1"/>
    <property type="gene ID" value="CLYHEMG012680"/>
</dbReference>
<dbReference type="SMART" id="SM00694">
    <property type="entry name" value="DysFC"/>
    <property type="match status" value="2"/>
</dbReference>
<feature type="region of interest" description="Disordered" evidence="3">
    <location>
        <begin position="960"/>
        <end position="982"/>
    </location>
</feature>
<name>A0A7M5V792_9CNID</name>
<proteinExistence type="inferred from homology"/>
<dbReference type="PANTHER" id="PTHR23250:SF1">
    <property type="entry name" value="TECTONIN BETA-PROPELLER REPEAT-CONTAINING PROTEIN 1"/>
    <property type="match status" value="1"/>
</dbReference>
<feature type="domain" description="Peroxin/Ferlin" evidence="5">
    <location>
        <begin position="141"/>
        <end position="174"/>
    </location>
</feature>
<dbReference type="Pfam" id="PF19193">
    <property type="entry name" value="Tectonin"/>
    <property type="match status" value="1"/>
</dbReference>
<dbReference type="Proteomes" id="UP000594262">
    <property type="component" value="Unplaced"/>
</dbReference>
<evidence type="ECO:0000313" key="6">
    <source>
        <dbReference type="EnsemblMetazoa" id="CLYHEMP012680.1"/>
    </source>
</evidence>
<dbReference type="SMART" id="SM00693">
    <property type="entry name" value="DysFN"/>
    <property type="match status" value="2"/>
</dbReference>
<evidence type="ECO:0000256" key="2">
    <source>
        <dbReference type="ARBA" id="ARBA00022737"/>
    </source>
</evidence>
<feature type="domain" description="Peroxin/Ferlin" evidence="5">
    <location>
        <begin position="720"/>
        <end position="753"/>
    </location>
</feature>
<dbReference type="GO" id="GO:0005737">
    <property type="term" value="C:cytoplasm"/>
    <property type="evidence" value="ECO:0007669"/>
    <property type="project" value="UniProtKB-ARBA"/>
</dbReference>
<evidence type="ECO:0000256" key="1">
    <source>
        <dbReference type="ARBA" id="ARBA00005966"/>
    </source>
</evidence>
<comment type="similarity">
    <text evidence="1">Belongs to the TECPR1 family.</text>
</comment>
<dbReference type="AlphaFoldDB" id="A0A7M5V792"/>
<evidence type="ECO:0000259" key="5">
    <source>
        <dbReference type="SMART" id="SM00694"/>
    </source>
</evidence>
<dbReference type="InterPro" id="IPR010482">
    <property type="entry name" value="TECPR1-like_DysF"/>
</dbReference>
<dbReference type="InterPro" id="IPR009091">
    <property type="entry name" value="RCC1/BLIP-II"/>
</dbReference>
<dbReference type="GeneID" id="136815249"/>
<protein>
    <recommendedName>
        <fullName evidence="4 5">Peroxin/Ferlin domain-containing protein</fullName>
    </recommendedName>
</protein>
<dbReference type="GO" id="GO:0098588">
    <property type="term" value="C:bounding membrane of organelle"/>
    <property type="evidence" value="ECO:0007669"/>
    <property type="project" value="UniProtKB-ARBA"/>
</dbReference>
<evidence type="ECO:0000259" key="4">
    <source>
        <dbReference type="SMART" id="SM00693"/>
    </source>
</evidence>
<organism evidence="6 7">
    <name type="scientific">Clytia hemisphaerica</name>
    <dbReference type="NCBI Taxonomy" id="252671"/>
    <lineage>
        <taxon>Eukaryota</taxon>
        <taxon>Metazoa</taxon>
        <taxon>Cnidaria</taxon>
        <taxon>Hydrozoa</taxon>
        <taxon>Hydroidolina</taxon>
        <taxon>Leptothecata</taxon>
        <taxon>Obeliida</taxon>
        <taxon>Clytiidae</taxon>
        <taxon>Clytia</taxon>
    </lineage>
</organism>
<dbReference type="InterPro" id="IPR006614">
    <property type="entry name" value="Peroxin/Ferlin"/>
</dbReference>
<evidence type="ECO:0000256" key="3">
    <source>
        <dbReference type="SAM" id="MobiDB-lite"/>
    </source>
</evidence>
<evidence type="ECO:0000313" key="7">
    <source>
        <dbReference type="Proteomes" id="UP000594262"/>
    </source>
</evidence>
<reference evidence="6" key="1">
    <citation type="submission" date="2021-01" db="UniProtKB">
        <authorList>
            <consortium name="EnsemblMetazoa"/>
        </authorList>
    </citation>
    <scope>IDENTIFICATION</scope>
</reference>
<feature type="domain" description="Peroxin/Ferlin" evidence="4">
    <location>
        <begin position="70"/>
        <end position="132"/>
    </location>
</feature>
<dbReference type="SUPFAM" id="SSF50985">
    <property type="entry name" value="RCC1/BLIP-II"/>
    <property type="match status" value="1"/>
</dbReference>
<sequence length="1022" mass="118084">MEEGPYMWTVDYYGSLHKLNLSTMEFQRLHPYDPSTRRNTFKRISSSTTCMWGIGGDQNVYMMVFKTDSPIIAVEHCYENQRWYVGLGFSEKSLISTDRPHWSSKDGKTELKRENFRLPNDRWQWEGDWYLDKTIQCDTNGWEYALDFPREYYGYKAKTSFVRRRRWIRKRKFIDFDTWTMIPTLLKDDPFHDISVGGNLIPGQTQGFLSVWATTLTGRVFYRQGVSRTCLEGESWVEIPMDDFNLVQISVGSSGRFWGVTWDGETVCRNGIDHCSPSGIEWEVVESPSGQQITQISVGNYALWAVTKEKKVYFRSIGERKESQNTTTNKGWKSMIGEFLAVTVSSNDQVVALSPDGLFIRTRVTADELVGREWKKLNVQENVSMDLMCSCISMGSTRFTNTFIQDLGKLRISPKINLSIANTMNTNWRRTILKEISQRNTKDQDFETSDLFQSATSSLSKWNKHCYCKCLVDPHYDIWVDAHLKIVARPHEQDATQTVRTLFVYYSLNEEFKEWTIDIQDLACVFQLRHASKPYTMALLAYDPDSLDVKEKVVLQFENEKLLNEWIDSLSGDHSSVLDSGIQTIATSALGDIFELVVDKHTNEKTPEYFWRPISGHLKKVIPGWNGICWGFGFDGIPYVRCDEFRPMESQESHVIYENQRWNPVEGFTARLLPSDRWEWSDVTGQMNCQKDSYVLPTSKCRWTDQWTIEYDPKHFDKNGWQYAVDFPWEYHSYKSVYDYVRRRSWKRTCQVTSSGPWEEVKTDVKIQDLAISIEKGSYHVWAVSCYGDVLHRNGVTLENPKGTDWIQVQTDVPVKSISIGLKSRVWSRVWCVAEDSSCYVRAGIEKEKTIGSNWLHLPRETQNICHLSIGKRVITAIDDKGIAYVRQDVTDIYPEGTSWRPLWENVTDISVNHLDQVAFVQNGDVLLCLDVFRKPDDLMVILKDKWISICNRGLIGSSYDEQSENESESSSTGRENLPVAETHDEGDLSFLLEDDTSSNTTVDPYSVDIYSFYGNNDDAEG</sequence>
<dbReference type="InterPro" id="IPR051513">
    <property type="entry name" value="Tectonin_beta-prop"/>
</dbReference>
<dbReference type="RefSeq" id="XP_066927793.1">
    <property type="nucleotide sequence ID" value="XM_067071692.1"/>
</dbReference>
<accession>A0A7M5V792</accession>
<dbReference type="PANTHER" id="PTHR23250">
    <property type="entry name" value="DYSFERLIN-RELATED"/>
    <property type="match status" value="1"/>
</dbReference>
<dbReference type="OrthoDB" id="72441at2759"/>
<dbReference type="Pfam" id="PF06398">
    <property type="entry name" value="Pex24p"/>
    <property type="match status" value="1"/>
</dbReference>
<feature type="domain" description="Peroxin/Ferlin" evidence="4">
    <location>
        <begin position="649"/>
        <end position="710"/>
    </location>
</feature>
<dbReference type="InterPro" id="IPR006624">
    <property type="entry name" value="Beta-propeller_rpt_TECPR"/>
</dbReference>
<dbReference type="SMART" id="SM00706">
    <property type="entry name" value="TECPR"/>
    <property type="match status" value="6"/>
</dbReference>
<dbReference type="Pfam" id="PF06462">
    <property type="entry name" value="Hyd_WA"/>
    <property type="match status" value="2"/>
</dbReference>